<evidence type="ECO:0000256" key="1">
    <source>
        <dbReference type="ARBA" id="ARBA00000085"/>
    </source>
</evidence>
<dbReference type="Gene3D" id="1.10.287.130">
    <property type="match status" value="1"/>
</dbReference>
<evidence type="ECO:0000313" key="15">
    <source>
        <dbReference type="EMBL" id="MEJ1154785.1"/>
    </source>
</evidence>
<keyword evidence="9" id="KW-0902">Two-component regulatory system</keyword>
<keyword evidence="5" id="KW-0808">Transferase</keyword>
<evidence type="ECO:0000256" key="4">
    <source>
        <dbReference type="ARBA" id="ARBA00022553"/>
    </source>
</evidence>
<dbReference type="CDD" id="cd06225">
    <property type="entry name" value="HAMP"/>
    <property type="match status" value="1"/>
</dbReference>
<feature type="domain" description="Histidine kinase" evidence="13">
    <location>
        <begin position="261"/>
        <end position="478"/>
    </location>
</feature>
<dbReference type="InterPro" id="IPR003661">
    <property type="entry name" value="HisK_dim/P_dom"/>
</dbReference>
<comment type="subcellular location">
    <subcellularLocation>
        <location evidence="2">Cell membrane</location>
    </subcellularLocation>
</comment>
<dbReference type="Pfam" id="PF02518">
    <property type="entry name" value="HATPase_c"/>
    <property type="match status" value="1"/>
</dbReference>
<dbReference type="CDD" id="cd00082">
    <property type="entry name" value="HisKA"/>
    <property type="match status" value="1"/>
</dbReference>
<dbReference type="SUPFAM" id="SSF47384">
    <property type="entry name" value="Homodimeric domain of signal transducing histidine kinase"/>
    <property type="match status" value="1"/>
</dbReference>
<dbReference type="InterPro" id="IPR003594">
    <property type="entry name" value="HATPase_dom"/>
</dbReference>
<dbReference type="InterPro" id="IPR050428">
    <property type="entry name" value="TCS_sensor_his_kinase"/>
</dbReference>
<dbReference type="PANTHER" id="PTHR45436">
    <property type="entry name" value="SENSOR HISTIDINE KINASE YKOH"/>
    <property type="match status" value="1"/>
</dbReference>
<evidence type="ECO:0000256" key="6">
    <source>
        <dbReference type="ARBA" id="ARBA00022692"/>
    </source>
</evidence>
<proteinExistence type="predicted"/>
<evidence type="ECO:0000256" key="12">
    <source>
        <dbReference type="SAM" id="Phobius"/>
    </source>
</evidence>
<dbReference type="PANTHER" id="PTHR45436:SF5">
    <property type="entry name" value="SENSOR HISTIDINE KINASE TRCS"/>
    <property type="match status" value="1"/>
</dbReference>
<gene>
    <name evidence="15" type="ORF">WDU96_04110</name>
</gene>
<dbReference type="PROSITE" id="PS50109">
    <property type="entry name" value="HIS_KIN"/>
    <property type="match status" value="1"/>
</dbReference>
<reference evidence="15 16" key="1">
    <citation type="submission" date="2024-02" db="EMBL/GenBank/DDBJ databases">
        <authorList>
            <person name="Saticioglu I.B."/>
        </authorList>
    </citation>
    <scope>NUCLEOTIDE SEQUENCE [LARGE SCALE GENOMIC DNA]</scope>
    <source>
        <strain evidence="15 16">Mu-86</strain>
    </source>
</reference>
<dbReference type="PROSITE" id="PS50885">
    <property type="entry name" value="HAMP"/>
    <property type="match status" value="1"/>
</dbReference>
<feature type="region of interest" description="Disordered" evidence="11">
    <location>
        <begin position="56"/>
        <end position="81"/>
    </location>
</feature>
<dbReference type="Gene3D" id="6.10.340.10">
    <property type="match status" value="1"/>
</dbReference>
<keyword evidence="7 15" id="KW-0418">Kinase</keyword>
<dbReference type="SMART" id="SM00388">
    <property type="entry name" value="HisKA"/>
    <property type="match status" value="1"/>
</dbReference>
<dbReference type="SUPFAM" id="SSF158472">
    <property type="entry name" value="HAMP domain-like"/>
    <property type="match status" value="1"/>
</dbReference>
<feature type="transmembrane region" description="Helical" evidence="12">
    <location>
        <begin position="6"/>
        <end position="29"/>
    </location>
</feature>
<dbReference type="InterPro" id="IPR036097">
    <property type="entry name" value="HisK_dim/P_sf"/>
</dbReference>
<evidence type="ECO:0000256" key="2">
    <source>
        <dbReference type="ARBA" id="ARBA00004236"/>
    </source>
</evidence>
<protein>
    <recommendedName>
        <fullName evidence="3">histidine kinase</fullName>
        <ecNumber evidence="3">2.7.13.3</ecNumber>
    </recommendedName>
</protein>
<organism evidence="15 16">
    <name type="scientific">Microbacterium marmarense</name>
    <dbReference type="NCBI Taxonomy" id="3122051"/>
    <lineage>
        <taxon>Bacteria</taxon>
        <taxon>Bacillati</taxon>
        <taxon>Actinomycetota</taxon>
        <taxon>Actinomycetes</taxon>
        <taxon>Micrococcales</taxon>
        <taxon>Microbacteriaceae</taxon>
        <taxon>Microbacterium</taxon>
    </lineage>
</organism>
<dbReference type="InterPro" id="IPR005467">
    <property type="entry name" value="His_kinase_dom"/>
</dbReference>
<evidence type="ECO:0000256" key="10">
    <source>
        <dbReference type="ARBA" id="ARBA00023136"/>
    </source>
</evidence>
<evidence type="ECO:0000313" key="16">
    <source>
        <dbReference type="Proteomes" id="UP001368654"/>
    </source>
</evidence>
<dbReference type="SMART" id="SM00304">
    <property type="entry name" value="HAMP"/>
    <property type="match status" value="1"/>
</dbReference>
<evidence type="ECO:0000256" key="11">
    <source>
        <dbReference type="SAM" id="MobiDB-lite"/>
    </source>
</evidence>
<keyword evidence="10 12" id="KW-0472">Membrane</keyword>
<comment type="catalytic activity">
    <reaction evidence="1">
        <text>ATP + protein L-histidine = ADP + protein N-phospho-L-histidine.</text>
        <dbReference type="EC" id="2.7.13.3"/>
    </reaction>
</comment>
<dbReference type="Pfam" id="PF00672">
    <property type="entry name" value="HAMP"/>
    <property type="match status" value="1"/>
</dbReference>
<feature type="transmembrane region" description="Helical" evidence="12">
    <location>
        <begin position="165"/>
        <end position="185"/>
    </location>
</feature>
<dbReference type="InterPro" id="IPR036890">
    <property type="entry name" value="HATPase_C_sf"/>
</dbReference>
<evidence type="ECO:0000256" key="9">
    <source>
        <dbReference type="ARBA" id="ARBA00023012"/>
    </source>
</evidence>
<evidence type="ECO:0000256" key="7">
    <source>
        <dbReference type="ARBA" id="ARBA00022777"/>
    </source>
</evidence>
<dbReference type="EMBL" id="JBBDGL010000001">
    <property type="protein sequence ID" value="MEJ1154785.1"/>
    <property type="molecule type" value="Genomic_DNA"/>
</dbReference>
<evidence type="ECO:0000259" key="13">
    <source>
        <dbReference type="PROSITE" id="PS50109"/>
    </source>
</evidence>
<dbReference type="InterPro" id="IPR004358">
    <property type="entry name" value="Sig_transdc_His_kin-like_C"/>
</dbReference>
<keyword evidence="8 12" id="KW-1133">Transmembrane helix</keyword>
<dbReference type="InterPro" id="IPR003660">
    <property type="entry name" value="HAMP_dom"/>
</dbReference>
<evidence type="ECO:0000256" key="3">
    <source>
        <dbReference type="ARBA" id="ARBA00012438"/>
    </source>
</evidence>
<keyword evidence="6 12" id="KW-0812">Transmembrane</keyword>
<dbReference type="Gene3D" id="3.30.565.10">
    <property type="entry name" value="Histidine kinase-like ATPase, C-terminal domain"/>
    <property type="match status" value="1"/>
</dbReference>
<dbReference type="SUPFAM" id="SSF55874">
    <property type="entry name" value="ATPase domain of HSP90 chaperone/DNA topoisomerase II/histidine kinase"/>
    <property type="match status" value="1"/>
</dbReference>
<dbReference type="Pfam" id="PF00512">
    <property type="entry name" value="HisKA"/>
    <property type="match status" value="1"/>
</dbReference>
<dbReference type="GO" id="GO:0016301">
    <property type="term" value="F:kinase activity"/>
    <property type="evidence" value="ECO:0007669"/>
    <property type="project" value="UniProtKB-KW"/>
</dbReference>
<accession>A0ABU8LRA5</accession>
<dbReference type="EC" id="2.7.13.3" evidence="3"/>
<evidence type="ECO:0000256" key="5">
    <source>
        <dbReference type="ARBA" id="ARBA00022679"/>
    </source>
</evidence>
<feature type="domain" description="HAMP" evidence="14">
    <location>
        <begin position="186"/>
        <end position="239"/>
    </location>
</feature>
<dbReference type="Proteomes" id="UP001368654">
    <property type="component" value="Unassembled WGS sequence"/>
</dbReference>
<evidence type="ECO:0000256" key="8">
    <source>
        <dbReference type="ARBA" id="ARBA00022989"/>
    </source>
</evidence>
<evidence type="ECO:0000259" key="14">
    <source>
        <dbReference type="PROSITE" id="PS50885"/>
    </source>
</evidence>
<keyword evidence="4" id="KW-0597">Phosphoprotein</keyword>
<keyword evidence="16" id="KW-1185">Reference proteome</keyword>
<name>A0ABU8LRA5_9MICO</name>
<dbReference type="SMART" id="SM00387">
    <property type="entry name" value="HATPase_c"/>
    <property type="match status" value="1"/>
</dbReference>
<sequence>MRRLSLRWMLLIPIVTTITFGFIAFALFVDASERSQRLDEIDRELSRAELTPLSAFAPIDPNAPLEQGDPSSTPPLRPTDAAELSDDALPVQLVMTSGGELLAQRGGVNPFSAETLTQLATEPFGSTLSTDGYRVLVSQENDELTRVTALSLSSFDAAITSLRQALLVGGIVIVMLEATIVWVVAGRLSRPLTETTAAVSRIAAGELNTVIKPSEGSREIAELTADLGRMVDHLRAAIAAREQSTSDATQARDDMRRLLADVSHEIRTPLTALKGYADLYAQGMLADSEALDRAMSRVGDESIRLNELVTSMMRLARDDSPLAAEHEEVDLAVLTSNVVDDLRAAFPERTIEAHFGNPPSARVSGTPGRLHQALLNLGANACSHTPPTSPVSITVAQANDIVLVSVVDHGPGVPLAEREKIFLPFYRSDPSRTRLHHDGAGLGLAVTQQIAAEHRGFVSVHETAGGGATFELELPLAEADADADADADASHAR</sequence>
<dbReference type="PRINTS" id="PR00344">
    <property type="entry name" value="BCTRLSENSOR"/>
</dbReference>
<dbReference type="CDD" id="cd00075">
    <property type="entry name" value="HATPase"/>
    <property type="match status" value="1"/>
</dbReference>
<dbReference type="RefSeq" id="WP_337337213.1">
    <property type="nucleotide sequence ID" value="NZ_JBBDGL010000001.1"/>
</dbReference>
<comment type="caution">
    <text evidence="15">The sequence shown here is derived from an EMBL/GenBank/DDBJ whole genome shotgun (WGS) entry which is preliminary data.</text>
</comment>